<dbReference type="SUPFAM" id="SSF52266">
    <property type="entry name" value="SGNH hydrolase"/>
    <property type="match status" value="1"/>
</dbReference>
<dbReference type="InterPro" id="IPR001087">
    <property type="entry name" value="GDSL"/>
</dbReference>
<dbReference type="InterPro" id="IPR038885">
    <property type="entry name" value="PLB1"/>
</dbReference>
<dbReference type="InterPro" id="IPR036514">
    <property type="entry name" value="SGNH_hydro_sf"/>
</dbReference>
<dbReference type="EMBL" id="FRBI01000002">
    <property type="protein sequence ID" value="SHL05534.1"/>
    <property type="molecule type" value="Genomic_DNA"/>
</dbReference>
<feature type="chain" id="PRO_5012748516" evidence="2">
    <location>
        <begin position="25"/>
        <end position="310"/>
    </location>
</feature>
<proteinExistence type="predicted"/>
<accession>A0A1M6XHT6</accession>
<evidence type="ECO:0000313" key="3">
    <source>
        <dbReference type="EMBL" id="SHL05534.1"/>
    </source>
</evidence>
<evidence type="ECO:0000313" key="4">
    <source>
        <dbReference type="Proteomes" id="UP000184111"/>
    </source>
</evidence>
<dbReference type="AlphaFoldDB" id="A0A1M6XHT6"/>
<dbReference type="Pfam" id="PF00657">
    <property type="entry name" value="Lipase_GDSL"/>
    <property type="match status" value="1"/>
</dbReference>
<keyword evidence="4" id="KW-1185">Reference proteome</keyword>
<organism evidence="3 4">
    <name type="scientific">Actinacidiphila paucisporea</name>
    <dbReference type="NCBI Taxonomy" id="310782"/>
    <lineage>
        <taxon>Bacteria</taxon>
        <taxon>Bacillati</taxon>
        <taxon>Actinomycetota</taxon>
        <taxon>Actinomycetes</taxon>
        <taxon>Kitasatosporales</taxon>
        <taxon>Streptomycetaceae</taxon>
        <taxon>Actinacidiphila</taxon>
    </lineage>
</organism>
<protein>
    <submittedName>
        <fullName evidence="3">Lysophospholipase L1</fullName>
    </submittedName>
</protein>
<gene>
    <name evidence="3" type="ORF">SAMN05216499_102423</name>
</gene>
<evidence type="ECO:0000256" key="1">
    <source>
        <dbReference type="SAM" id="MobiDB-lite"/>
    </source>
</evidence>
<name>A0A1M6XHT6_9ACTN</name>
<dbReference type="PANTHER" id="PTHR21325:SF31">
    <property type="entry name" value="GH22081P-RELATED"/>
    <property type="match status" value="1"/>
</dbReference>
<sequence>MRPLLRRGLSLAVGAALLGGCVSGCSSGGAPDGERAPTAGSPTAHTSHSARKAVPAAPAAPARPWNVHPASVAALGDSITRGFDACKPLSDCPDVSWSTGSRTGVASIARRLTATAPATRSWNLAGTGARVADLPAQARAAAAHRPAMVTVLIGGNDACTSRPGTMTSVARFRSDFAATMAYLHRTLPATQILVASIPDLQRLWSVGRSNVLGKEVWKLGLCPSMLADPDSQSPSATSRRTAVRNRVIAYNGVLGQVCGQYARCRYDGGAVFDYRFGSDELSTWDWFHPNEKGQMQLAALMAAVAFRPAS</sequence>
<dbReference type="Proteomes" id="UP000184111">
    <property type="component" value="Unassembled WGS sequence"/>
</dbReference>
<dbReference type="GO" id="GO:0004620">
    <property type="term" value="F:phospholipase activity"/>
    <property type="evidence" value="ECO:0007669"/>
    <property type="project" value="InterPro"/>
</dbReference>
<reference evidence="3 4" key="1">
    <citation type="submission" date="2016-11" db="EMBL/GenBank/DDBJ databases">
        <authorList>
            <person name="Jaros S."/>
            <person name="Januszkiewicz K."/>
            <person name="Wedrychowicz H."/>
        </authorList>
    </citation>
    <scope>NUCLEOTIDE SEQUENCE [LARGE SCALE GENOMIC DNA]</scope>
    <source>
        <strain evidence="3 4">CGMCC 4.2025</strain>
    </source>
</reference>
<feature type="signal peptide" evidence="2">
    <location>
        <begin position="1"/>
        <end position="24"/>
    </location>
</feature>
<feature type="region of interest" description="Disordered" evidence="1">
    <location>
        <begin position="28"/>
        <end position="63"/>
    </location>
</feature>
<dbReference type="OrthoDB" id="5561551at2"/>
<feature type="compositionally biased region" description="Low complexity" evidence="1">
    <location>
        <begin position="52"/>
        <end position="63"/>
    </location>
</feature>
<dbReference type="PANTHER" id="PTHR21325">
    <property type="entry name" value="PHOSPHOLIPASE B, PLB1"/>
    <property type="match status" value="1"/>
</dbReference>
<dbReference type="Gene3D" id="3.40.50.1110">
    <property type="entry name" value="SGNH hydrolase"/>
    <property type="match status" value="1"/>
</dbReference>
<evidence type="ECO:0000256" key="2">
    <source>
        <dbReference type="SAM" id="SignalP"/>
    </source>
</evidence>
<dbReference type="PROSITE" id="PS51257">
    <property type="entry name" value="PROKAR_LIPOPROTEIN"/>
    <property type="match status" value="1"/>
</dbReference>
<dbReference type="RefSeq" id="WP_073494205.1">
    <property type="nucleotide sequence ID" value="NZ_FRBI01000002.1"/>
</dbReference>
<keyword evidence="2" id="KW-0732">Signal</keyword>
<dbReference type="STRING" id="310782.SAMN05216499_102423"/>